<evidence type="ECO:0000256" key="4">
    <source>
        <dbReference type="ARBA" id="ARBA00022741"/>
    </source>
</evidence>
<keyword evidence="8" id="KW-1185">Reference proteome</keyword>
<keyword evidence="4" id="KW-0547">Nucleotide-binding</keyword>
<protein>
    <submittedName>
        <fullName evidence="7">Daunorubicin resistance ABC transporter ATPase subunit</fullName>
    </submittedName>
</protein>
<dbReference type="PROSITE" id="PS50893">
    <property type="entry name" value="ABC_TRANSPORTER_2"/>
    <property type="match status" value="1"/>
</dbReference>
<proteinExistence type="inferred from homology"/>
<keyword evidence="5" id="KW-0067">ATP-binding</keyword>
<dbReference type="OrthoDB" id="9804819at2"/>
<dbReference type="eggNOG" id="COG1131">
    <property type="taxonomic scope" value="Bacteria"/>
</dbReference>
<dbReference type="GO" id="GO:0005524">
    <property type="term" value="F:ATP binding"/>
    <property type="evidence" value="ECO:0007669"/>
    <property type="project" value="UniProtKB-KW"/>
</dbReference>
<dbReference type="EMBL" id="FR872582">
    <property type="protein sequence ID" value="CCB89959.1"/>
    <property type="molecule type" value="Genomic_DNA"/>
</dbReference>
<dbReference type="Pfam" id="PF00005">
    <property type="entry name" value="ABC_tran"/>
    <property type="match status" value="1"/>
</dbReference>
<dbReference type="Gene3D" id="3.40.50.300">
    <property type="entry name" value="P-loop containing nucleotide triphosphate hydrolases"/>
    <property type="match status" value="1"/>
</dbReference>
<evidence type="ECO:0000313" key="7">
    <source>
        <dbReference type="EMBL" id="CCB89959.1"/>
    </source>
</evidence>
<evidence type="ECO:0000256" key="3">
    <source>
        <dbReference type="ARBA" id="ARBA00022458"/>
    </source>
</evidence>
<name>F8L3T7_SIMNZ</name>
<evidence type="ECO:0000259" key="6">
    <source>
        <dbReference type="PROSITE" id="PS50893"/>
    </source>
</evidence>
<dbReference type="STRING" id="331113.SNE_A20820"/>
<evidence type="ECO:0000256" key="5">
    <source>
        <dbReference type="ARBA" id="ARBA00022840"/>
    </source>
</evidence>
<dbReference type="PANTHER" id="PTHR42711:SF5">
    <property type="entry name" value="ABC TRANSPORTER ATP-BINDING PROTEIN NATA"/>
    <property type="match status" value="1"/>
</dbReference>
<organism evidence="7 8">
    <name type="scientific">Simkania negevensis (strain ATCC VR-1471 / DSM 27360 / Z)</name>
    <dbReference type="NCBI Taxonomy" id="331113"/>
    <lineage>
        <taxon>Bacteria</taxon>
        <taxon>Pseudomonadati</taxon>
        <taxon>Chlamydiota</taxon>
        <taxon>Chlamydiia</taxon>
        <taxon>Parachlamydiales</taxon>
        <taxon>Simkaniaceae</taxon>
        <taxon>Simkania</taxon>
    </lineage>
</organism>
<dbReference type="InterPro" id="IPR027417">
    <property type="entry name" value="P-loop_NTPase"/>
</dbReference>
<dbReference type="GO" id="GO:0016887">
    <property type="term" value="F:ATP hydrolysis activity"/>
    <property type="evidence" value="ECO:0007669"/>
    <property type="project" value="InterPro"/>
</dbReference>
<dbReference type="PANTHER" id="PTHR42711">
    <property type="entry name" value="ABC TRANSPORTER ATP-BINDING PROTEIN"/>
    <property type="match status" value="1"/>
</dbReference>
<evidence type="ECO:0000256" key="1">
    <source>
        <dbReference type="ARBA" id="ARBA00005417"/>
    </source>
</evidence>
<sequence length="257" mass="29146">MTFIRAHKVCKTYYDKKRVFKDALKSVTLDIHEGEVLGLLGVNGAGKTTLVSILSTLHPPTSGDVEWNGVSVYTNLLEYRKNIGLCPQHPNLEANLSLGEMLLFSGRCYGLSKNEAEERKQKLLEQFKLEEYAKASVDQVSGGYRQRFLIARALMHRPKLVILDEPTVGLDSHIRRELWEVIRLLKKEGIAVLLTTHYLDEAEKLSDRICLIHEGAIRTVDTPDNLKKLHQKTNLEEVFLKFVDDPDAEIFNSGEDS</sequence>
<accession>F8L3T7</accession>
<dbReference type="HOGENOM" id="CLU_000604_1_2_0"/>
<feature type="domain" description="ABC transporter" evidence="6">
    <location>
        <begin position="4"/>
        <end position="239"/>
    </location>
</feature>
<dbReference type="InterPro" id="IPR003439">
    <property type="entry name" value="ABC_transporter-like_ATP-bd"/>
</dbReference>
<evidence type="ECO:0000256" key="2">
    <source>
        <dbReference type="ARBA" id="ARBA00022448"/>
    </source>
</evidence>
<dbReference type="SMART" id="SM00382">
    <property type="entry name" value="AAA"/>
    <property type="match status" value="1"/>
</dbReference>
<reference evidence="7 8" key="2">
    <citation type="journal article" date="2011" name="Mol. Biol. Evol.">
        <title>Unity in variety--the pan-genome of the Chlamydiae.</title>
        <authorList>
            <person name="Collingro A."/>
            <person name="Tischler P."/>
            <person name="Weinmaier T."/>
            <person name="Penz T."/>
            <person name="Heinz E."/>
            <person name="Brunham R.C."/>
            <person name="Read T.D."/>
            <person name="Bavoil P.M."/>
            <person name="Sachse K."/>
            <person name="Kahane S."/>
            <person name="Friedman M.G."/>
            <person name="Rattei T."/>
            <person name="Myers G.S."/>
            <person name="Horn M."/>
        </authorList>
    </citation>
    <scope>NUCLEOTIDE SEQUENCE [LARGE SCALE GENOMIC DNA]</scope>
    <source>
        <strain evidence="8">ATCC VR-1471 / Z</strain>
    </source>
</reference>
<comment type="similarity">
    <text evidence="1">Belongs to the ABC transporter superfamily.</text>
</comment>
<reference key="1">
    <citation type="journal article" date="2011" name="Mol. Biol. Evol.">
        <title>Unity in variety -- the pan-genome of the Chlamydiae.</title>
        <authorList>
            <person name="Collingro A."/>
            <person name="Tischler P."/>
            <person name="Weinmaier T."/>
            <person name="Penz T."/>
            <person name="Heinz E."/>
            <person name="Brunham R.C."/>
            <person name="Read T.D."/>
            <person name="Bavoil P.M."/>
            <person name="Sachse K."/>
            <person name="Kahane S."/>
            <person name="Friedman M.G."/>
            <person name="Rattei T."/>
            <person name="Myers G.S.A."/>
            <person name="Horn M."/>
        </authorList>
    </citation>
    <scope>NUCLEOTIDE SEQUENCE</scope>
    <source>
        <strain>Z</strain>
    </source>
</reference>
<keyword evidence="2" id="KW-0813">Transport</keyword>
<dbReference type="Proteomes" id="UP000000496">
    <property type="component" value="Chromosome gsn.131"/>
</dbReference>
<dbReference type="InterPro" id="IPR003593">
    <property type="entry name" value="AAA+_ATPase"/>
</dbReference>
<dbReference type="SUPFAM" id="SSF52540">
    <property type="entry name" value="P-loop containing nucleoside triphosphate hydrolases"/>
    <property type="match status" value="1"/>
</dbReference>
<dbReference type="RefSeq" id="WP_013944425.1">
    <property type="nucleotide sequence ID" value="NC_015713.1"/>
</dbReference>
<dbReference type="KEGG" id="sng:SNE_A20820"/>
<gene>
    <name evidence="7" type="ordered locus">SNE_A20820</name>
</gene>
<evidence type="ECO:0000313" key="8">
    <source>
        <dbReference type="Proteomes" id="UP000000496"/>
    </source>
</evidence>
<keyword evidence="3" id="KW-0536">Nodulation</keyword>
<dbReference type="AlphaFoldDB" id="F8L3T7"/>
<dbReference type="InterPro" id="IPR050763">
    <property type="entry name" value="ABC_transporter_ATP-binding"/>
</dbReference>